<dbReference type="EMBL" id="SWAV01000001">
    <property type="protein sequence ID" value="TKA93115.1"/>
    <property type="molecule type" value="Genomic_DNA"/>
</dbReference>
<dbReference type="PROSITE" id="PS50885">
    <property type="entry name" value="HAMP"/>
    <property type="match status" value="1"/>
</dbReference>
<dbReference type="InterPro" id="IPR004089">
    <property type="entry name" value="MCPsignal_dom"/>
</dbReference>
<feature type="transmembrane region" description="Helical" evidence="9">
    <location>
        <begin position="12"/>
        <end position="34"/>
    </location>
</feature>
<feature type="domain" description="Methyl-accepting transducer" evidence="10">
    <location>
        <begin position="268"/>
        <end position="504"/>
    </location>
</feature>
<protein>
    <submittedName>
        <fullName evidence="12">Methyl-accepting chemotaxis protein</fullName>
    </submittedName>
</protein>
<dbReference type="SUPFAM" id="SSF58104">
    <property type="entry name" value="Methyl-accepting chemotaxis protein (MCP) signaling domain"/>
    <property type="match status" value="1"/>
</dbReference>
<evidence type="ECO:0000256" key="1">
    <source>
        <dbReference type="ARBA" id="ARBA00004141"/>
    </source>
</evidence>
<organism evidence="12 13">
    <name type="scientific">Halopseudomonas bauzanensis</name>
    <dbReference type="NCBI Taxonomy" id="653930"/>
    <lineage>
        <taxon>Bacteria</taxon>
        <taxon>Pseudomonadati</taxon>
        <taxon>Pseudomonadota</taxon>
        <taxon>Gammaproteobacteria</taxon>
        <taxon>Pseudomonadales</taxon>
        <taxon>Pseudomonadaceae</taxon>
        <taxon>Halopseudomonas</taxon>
    </lineage>
</organism>
<comment type="caution">
    <text evidence="12">The sequence shown here is derived from an EMBL/GenBank/DDBJ whole genome shotgun (WGS) entry which is preliminary data.</text>
</comment>
<evidence type="ECO:0000256" key="4">
    <source>
        <dbReference type="ARBA" id="ARBA00022989"/>
    </source>
</evidence>
<feature type="domain" description="HAMP" evidence="11">
    <location>
        <begin position="211"/>
        <end position="263"/>
    </location>
</feature>
<dbReference type="SMART" id="SM00283">
    <property type="entry name" value="MA"/>
    <property type="match status" value="1"/>
</dbReference>
<evidence type="ECO:0000313" key="12">
    <source>
        <dbReference type="EMBL" id="TKA93115.1"/>
    </source>
</evidence>
<accession>A0A4U0YNP6</accession>
<evidence type="ECO:0000259" key="10">
    <source>
        <dbReference type="PROSITE" id="PS50111"/>
    </source>
</evidence>
<dbReference type="PROSITE" id="PS50111">
    <property type="entry name" value="CHEMOTAXIS_TRANSDUC_2"/>
    <property type="match status" value="1"/>
</dbReference>
<dbReference type="Proteomes" id="UP000305198">
    <property type="component" value="Unassembled WGS sequence"/>
</dbReference>
<dbReference type="InterPro" id="IPR003660">
    <property type="entry name" value="HAMP_dom"/>
</dbReference>
<dbReference type="GO" id="GO:0006935">
    <property type="term" value="P:chemotaxis"/>
    <property type="evidence" value="ECO:0007669"/>
    <property type="project" value="UniProtKB-KW"/>
</dbReference>
<evidence type="ECO:0000313" key="13">
    <source>
        <dbReference type="Proteomes" id="UP000305198"/>
    </source>
</evidence>
<dbReference type="CDD" id="cd11386">
    <property type="entry name" value="MCP_signal"/>
    <property type="match status" value="1"/>
</dbReference>
<keyword evidence="2" id="KW-0145">Chemotaxis</keyword>
<evidence type="ECO:0000256" key="2">
    <source>
        <dbReference type="ARBA" id="ARBA00022500"/>
    </source>
</evidence>
<dbReference type="GO" id="GO:0016020">
    <property type="term" value="C:membrane"/>
    <property type="evidence" value="ECO:0007669"/>
    <property type="project" value="UniProtKB-SubCell"/>
</dbReference>
<keyword evidence="3 9" id="KW-0812">Transmembrane</keyword>
<evidence type="ECO:0000256" key="9">
    <source>
        <dbReference type="SAM" id="Phobius"/>
    </source>
</evidence>
<evidence type="ECO:0000259" key="11">
    <source>
        <dbReference type="PROSITE" id="PS50885"/>
    </source>
</evidence>
<evidence type="ECO:0000256" key="7">
    <source>
        <dbReference type="ARBA" id="ARBA00029447"/>
    </source>
</evidence>
<dbReference type="AlphaFoldDB" id="A0A4U0YNP6"/>
<dbReference type="GO" id="GO:0007165">
    <property type="term" value="P:signal transduction"/>
    <property type="evidence" value="ECO:0007669"/>
    <property type="project" value="UniProtKB-KW"/>
</dbReference>
<proteinExistence type="inferred from homology"/>
<keyword evidence="6 8" id="KW-0807">Transducer</keyword>
<dbReference type="Pfam" id="PF00015">
    <property type="entry name" value="MCPsignal"/>
    <property type="match status" value="1"/>
</dbReference>
<gene>
    <name evidence="12" type="ORF">FA869_02725</name>
</gene>
<keyword evidence="4 9" id="KW-1133">Transmembrane helix</keyword>
<keyword evidence="5 9" id="KW-0472">Membrane</keyword>
<dbReference type="RefSeq" id="WP_136868721.1">
    <property type="nucleotide sequence ID" value="NZ_SWAV01000001.1"/>
</dbReference>
<dbReference type="PANTHER" id="PTHR32089">
    <property type="entry name" value="METHYL-ACCEPTING CHEMOTAXIS PROTEIN MCPB"/>
    <property type="match status" value="1"/>
</dbReference>
<evidence type="ECO:0000256" key="6">
    <source>
        <dbReference type="ARBA" id="ARBA00023224"/>
    </source>
</evidence>
<dbReference type="FunFam" id="1.10.287.950:FF:000001">
    <property type="entry name" value="Methyl-accepting chemotaxis sensory transducer"/>
    <property type="match status" value="1"/>
</dbReference>
<dbReference type="CDD" id="cd06225">
    <property type="entry name" value="HAMP"/>
    <property type="match status" value="1"/>
</dbReference>
<dbReference type="SMART" id="SM00304">
    <property type="entry name" value="HAMP"/>
    <property type="match status" value="1"/>
</dbReference>
<dbReference type="Gene3D" id="6.10.340.10">
    <property type="match status" value="1"/>
</dbReference>
<evidence type="ECO:0000256" key="3">
    <source>
        <dbReference type="ARBA" id="ARBA00022692"/>
    </source>
</evidence>
<feature type="transmembrane region" description="Helical" evidence="9">
    <location>
        <begin position="187"/>
        <end position="209"/>
    </location>
</feature>
<sequence>MVLKSSLRRQSLALIIGSLLLMLAVALVSVFSLVQELRNYRSLVEGPQATAGLINETNLTFKTQVQEWKNVLLRGGKQADLDRYWQQFQHSEKQVQRLLGQILELELSPTFHERVSSLKKGHLTLGADYRDGLERFLAAGRDPVAGDNLVRGIDRDTSDQLEQLVAGINQHAASEIERIRAATLRTVWLSILIMVAATLLIGGLASWLISTQLINPITHLIRQVEQLSQGRFGEQISSQRQDELGVLARAANQLRGFLAETAEGLRHGTTELDRASGGLNTVATRMAQGSREQFSRTDQVAAAIQEMSATSAEVARYAADASSAADAADDNARNGRVVMTETIDSMQALLREIQRTAEVVHQLENDSLRIGKVLEVIQSIAEQTNLLALNAAIEAARAGEAGRGFAVVADEVRTLAKRTSESTTEIQTIINSVQNGAEEAGRAIEAGRSRSDTSMQQVTLAGDSLQQIALAVESIRDMNRQIATAAEEQTSVSEDISRNITEITQIAATNQEEVDHTAHASAALHELSTELNQLAARLHA</sequence>
<comment type="similarity">
    <text evidence="7">Belongs to the methyl-accepting chemotaxis (MCP) protein family.</text>
</comment>
<dbReference type="PANTHER" id="PTHR32089:SF120">
    <property type="entry name" value="METHYL-ACCEPTING CHEMOTAXIS PROTEIN TLPQ"/>
    <property type="match status" value="1"/>
</dbReference>
<reference evidence="12 13" key="1">
    <citation type="submission" date="2019-04" db="EMBL/GenBank/DDBJ databases">
        <title>Crypto-aerobic microbial life in anoxic (sulfidic) marine sediments.</title>
        <authorList>
            <person name="Bhattacharya S."/>
            <person name="Roy C."/>
            <person name="Mondal N."/>
            <person name="Sarkar J."/>
            <person name="Mandal S."/>
            <person name="Rameez M.J."/>
            <person name="Ghosh W."/>
        </authorList>
    </citation>
    <scope>NUCLEOTIDE SEQUENCE [LARGE SCALE GENOMIC DNA]</scope>
    <source>
        <strain evidence="12 13">SBBB</strain>
    </source>
</reference>
<dbReference type="Gene3D" id="1.10.287.950">
    <property type="entry name" value="Methyl-accepting chemotaxis protein"/>
    <property type="match status" value="1"/>
</dbReference>
<evidence type="ECO:0000256" key="5">
    <source>
        <dbReference type="ARBA" id="ARBA00023136"/>
    </source>
</evidence>
<comment type="subcellular location">
    <subcellularLocation>
        <location evidence="1">Membrane</location>
        <topology evidence="1">Multi-pass membrane protein</topology>
    </subcellularLocation>
</comment>
<name>A0A4U0YNP6_9GAMM</name>
<evidence type="ECO:0000256" key="8">
    <source>
        <dbReference type="PROSITE-ProRule" id="PRU00284"/>
    </source>
</evidence>